<dbReference type="Gene3D" id="2.70.50.30">
    <property type="entry name" value="Coagulation Factor XIII, subunit A, domain 1"/>
    <property type="match status" value="1"/>
</dbReference>
<sequence>MLGNFSPQNEPYTYELEEDTTPSGIFARGSYYVKIKFMDDDGKCYLEMGYDFEIRKD</sequence>
<dbReference type="InterPro" id="IPR000406">
    <property type="entry name" value="Rho_GDI"/>
</dbReference>
<dbReference type="GO" id="GO:0005094">
    <property type="term" value="F:Rho GDP-dissociation inhibitor activity"/>
    <property type="evidence" value="ECO:0007669"/>
    <property type="project" value="InterPro"/>
</dbReference>
<keyword evidence="3" id="KW-0963">Cytoplasm</keyword>
<comment type="similarity">
    <text evidence="2">Belongs to the Rho GDI family.</text>
</comment>
<dbReference type="Pfam" id="PF02115">
    <property type="entry name" value="Rho_GDI"/>
    <property type="match status" value="1"/>
</dbReference>
<dbReference type="PANTHER" id="PTHR10980">
    <property type="entry name" value="RHO GDP-DISSOCIATION INHIBITOR"/>
    <property type="match status" value="1"/>
</dbReference>
<evidence type="ECO:0000313" key="5">
    <source>
        <dbReference type="Proteomes" id="UP000233837"/>
    </source>
</evidence>
<protein>
    <submittedName>
        <fullName evidence="4">Rho GDP-dissociation inhibitor 1</fullName>
    </submittedName>
</protein>
<dbReference type="EMBL" id="KZ502566">
    <property type="protein sequence ID" value="PKU75841.1"/>
    <property type="molecule type" value="Genomic_DNA"/>
</dbReference>
<dbReference type="PANTHER" id="PTHR10980:SF61">
    <property type="entry name" value="OS01G0913600 PROTEIN"/>
    <property type="match status" value="1"/>
</dbReference>
<dbReference type="GO" id="GO:0007266">
    <property type="term" value="P:Rho protein signal transduction"/>
    <property type="evidence" value="ECO:0007669"/>
    <property type="project" value="InterPro"/>
</dbReference>
<dbReference type="STRING" id="906689.A0A2I0WJL3"/>
<comment type="subcellular location">
    <subcellularLocation>
        <location evidence="1">Cytoplasm</location>
    </subcellularLocation>
</comment>
<dbReference type="GO" id="GO:0016020">
    <property type="term" value="C:membrane"/>
    <property type="evidence" value="ECO:0007669"/>
    <property type="project" value="TreeGrafter"/>
</dbReference>
<name>A0A2I0WJL3_9ASPA</name>
<dbReference type="AlphaFoldDB" id="A0A2I0WJL3"/>
<evidence type="ECO:0000256" key="3">
    <source>
        <dbReference type="ARBA" id="ARBA00022490"/>
    </source>
</evidence>
<proteinExistence type="inferred from homology"/>
<reference evidence="4 5" key="2">
    <citation type="journal article" date="2017" name="Nature">
        <title>The Apostasia genome and the evolution of orchids.</title>
        <authorList>
            <person name="Zhang G.Q."/>
            <person name="Liu K.W."/>
            <person name="Li Z."/>
            <person name="Lohaus R."/>
            <person name="Hsiao Y.Y."/>
            <person name="Niu S.C."/>
            <person name="Wang J.Y."/>
            <person name="Lin Y.C."/>
            <person name="Xu Q."/>
            <person name="Chen L.J."/>
            <person name="Yoshida K."/>
            <person name="Fujiwara S."/>
            <person name="Wang Z.W."/>
            <person name="Zhang Y.Q."/>
            <person name="Mitsuda N."/>
            <person name="Wang M."/>
            <person name="Liu G.H."/>
            <person name="Pecoraro L."/>
            <person name="Huang H.X."/>
            <person name="Xiao X.J."/>
            <person name="Lin M."/>
            <person name="Wu X.Y."/>
            <person name="Wu W.L."/>
            <person name="Chen Y.Y."/>
            <person name="Chang S.B."/>
            <person name="Sakamoto S."/>
            <person name="Ohme-Takagi M."/>
            <person name="Yagi M."/>
            <person name="Zeng S.J."/>
            <person name="Shen C.Y."/>
            <person name="Yeh C.M."/>
            <person name="Luo Y.B."/>
            <person name="Tsai W.C."/>
            <person name="Van de Peer Y."/>
            <person name="Liu Z.J."/>
        </authorList>
    </citation>
    <scope>NUCLEOTIDE SEQUENCE [LARGE SCALE GENOMIC DNA]</scope>
    <source>
        <tissue evidence="4">The whole plant</tissue>
    </source>
</reference>
<gene>
    <name evidence="4" type="primary">GDI1</name>
    <name evidence="4" type="ORF">MA16_Dca023838</name>
</gene>
<evidence type="ECO:0000313" key="4">
    <source>
        <dbReference type="EMBL" id="PKU75841.1"/>
    </source>
</evidence>
<dbReference type="InterPro" id="IPR014756">
    <property type="entry name" value="Ig_E-set"/>
</dbReference>
<organism evidence="4 5">
    <name type="scientific">Dendrobium catenatum</name>
    <dbReference type="NCBI Taxonomy" id="906689"/>
    <lineage>
        <taxon>Eukaryota</taxon>
        <taxon>Viridiplantae</taxon>
        <taxon>Streptophyta</taxon>
        <taxon>Embryophyta</taxon>
        <taxon>Tracheophyta</taxon>
        <taxon>Spermatophyta</taxon>
        <taxon>Magnoliopsida</taxon>
        <taxon>Liliopsida</taxon>
        <taxon>Asparagales</taxon>
        <taxon>Orchidaceae</taxon>
        <taxon>Epidendroideae</taxon>
        <taxon>Malaxideae</taxon>
        <taxon>Dendrobiinae</taxon>
        <taxon>Dendrobium</taxon>
    </lineage>
</organism>
<evidence type="ECO:0000256" key="2">
    <source>
        <dbReference type="ARBA" id="ARBA00009758"/>
    </source>
</evidence>
<dbReference type="InterPro" id="IPR024792">
    <property type="entry name" value="RhoGDI_dom_sf"/>
</dbReference>
<evidence type="ECO:0000256" key="1">
    <source>
        <dbReference type="ARBA" id="ARBA00004496"/>
    </source>
</evidence>
<dbReference type="Proteomes" id="UP000233837">
    <property type="component" value="Unassembled WGS sequence"/>
</dbReference>
<dbReference type="GO" id="GO:0005829">
    <property type="term" value="C:cytosol"/>
    <property type="evidence" value="ECO:0007669"/>
    <property type="project" value="TreeGrafter"/>
</dbReference>
<reference evidence="4 5" key="1">
    <citation type="journal article" date="2016" name="Sci. Rep.">
        <title>The Dendrobium catenatum Lindl. genome sequence provides insights into polysaccharide synthase, floral development and adaptive evolution.</title>
        <authorList>
            <person name="Zhang G.Q."/>
            <person name="Xu Q."/>
            <person name="Bian C."/>
            <person name="Tsai W.C."/>
            <person name="Yeh C.M."/>
            <person name="Liu K.W."/>
            <person name="Yoshida K."/>
            <person name="Zhang L.S."/>
            <person name="Chang S.B."/>
            <person name="Chen F."/>
            <person name="Shi Y."/>
            <person name="Su Y.Y."/>
            <person name="Zhang Y.Q."/>
            <person name="Chen L.J."/>
            <person name="Yin Y."/>
            <person name="Lin M."/>
            <person name="Huang H."/>
            <person name="Deng H."/>
            <person name="Wang Z.W."/>
            <person name="Zhu S.L."/>
            <person name="Zhao X."/>
            <person name="Deng C."/>
            <person name="Niu S.C."/>
            <person name="Huang J."/>
            <person name="Wang M."/>
            <person name="Liu G.H."/>
            <person name="Yang H.J."/>
            <person name="Xiao X.J."/>
            <person name="Hsiao Y.Y."/>
            <person name="Wu W.L."/>
            <person name="Chen Y.Y."/>
            <person name="Mitsuda N."/>
            <person name="Ohme-Takagi M."/>
            <person name="Luo Y.B."/>
            <person name="Van de Peer Y."/>
            <person name="Liu Z.J."/>
        </authorList>
    </citation>
    <scope>NUCLEOTIDE SEQUENCE [LARGE SCALE GENOMIC DNA]</scope>
    <source>
        <tissue evidence="4">The whole plant</tissue>
    </source>
</reference>
<keyword evidence="5" id="KW-1185">Reference proteome</keyword>
<accession>A0A2I0WJL3</accession>
<dbReference type="SUPFAM" id="SSF81296">
    <property type="entry name" value="E set domains"/>
    <property type="match status" value="1"/>
</dbReference>